<dbReference type="EMBL" id="ADBL01001372">
    <property type="status" value="NOT_ANNOTATED_CDS"/>
    <property type="molecule type" value="Genomic_DNA"/>
</dbReference>
<reference evidence="3" key="3">
    <citation type="submission" date="2011-03" db="EMBL/GenBank/DDBJ databases">
        <title>Annotation of Magnaporthe poae ATCC 64411.</title>
        <authorList>
            <person name="Ma L.-J."/>
            <person name="Dead R."/>
            <person name="Young S.K."/>
            <person name="Zeng Q."/>
            <person name="Gargeya S."/>
            <person name="Fitzgerald M."/>
            <person name="Haas B."/>
            <person name="Abouelleil A."/>
            <person name="Alvarado L."/>
            <person name="Arachchi H.M."/>
            <person name="Berlin A."/>
            <person name="Brown A."/>
            <person name="Chapman S.B."/>
            <person name="Chen Z."/>
            <person name="Dunbar C."/>
            <person name="Freedman E."/>
            <person name="Gearin G."/>
            <person name="Gellesch M."/>
            <person name="Goldberg J."/>
            <person name="Griggs A."/>
            <person name="Gujja S."/>
            <person name="Heiman D."/>
            <person name="Howarth C."/>
            <person name="Larson L."/>
            <person name="Lui A."/>
            <person name="MacDonald P.J.P."/>
            <person name="Mehta T."/>
            <person name="Montmayeur A."/>
            <person name="Murphy C."/>
            <person name="Neiman D."/>
            <person name="Pearson M."/>
            <person name="Priest M."/>
            <person name="Roberts A."/>
            <person name="Saif S."/>
            <person name="Shea T."/>
            <person name="Shenoy N."/>
            <person name="Sisk P."/>
            <person name="Stolte C."/>
            <person name="Sykes S."/>
            <person name="Yandava C."/>
            <person name="Wortman J."/>
            <person name="Nusbaum C."/>
            <person name="Birren B."/>
        </authorList>
    </citation>
    <scope>NUCLEOTIDE SEQUENCE</scope>
    <source>
        <strain evidence="3">ATCC 64411</strain>
    </source>
</reference>
<reference evidence="4" key="5">
    <citation type="submission" date="2015-06" db="UniProtKB">
        <authorList>
            <consortium name="EnsemblFungi"/>
        </authorList>
    </citation>
    <scope>IDENTIFICATION</scope>
    <source>
        <strain evidence="4">ATCC 64411</strain>
    </source>
</reference>
<dbReference type="AlphaFoldDB" id="A0A0C4E073"/>
<name>A0A0C4E073_MAGP6</name>
<feature type="region of interest" description="Disordered" evidence="1">
    <location>
        <begin position="51"/>
        <end position="147"/>
    </location>
</feature>
<reference evidence="4" key="4">
    <citation type="journal article" date="2015" name="G3 (Bethesda)">
        <title>Genome sequences of three phytopathogenic species of the Magnaporthaceae family of fungi.</title>
        <authorList>
            <person name="Okagaki L.H."/>
            <person name="Nunes C.C."/>
            <person name="Sailsbery J."/>
            <person name="Clay B."/>
            <person name="Brown D."/>
            <person name="John T."/>
            <person name="Oh Y."/>
            <person name="Young N."/>
            <person name="Fitzgerald M."/>
            <person name="Haas B.J."/>
            <person name="Zeng Q."/>
            <person name="Young S."/>
            <person name="Adiconis X."/>
            <person name="Fan L."/>
            <person name="Levin J.Z."/>
            <person name="Mitchell T.K."/>
            <person name="Okubara P.A."/>
            <person name="Farman M.L."/>
            <person name="Kohn L.M."/>
            <person name="Birren B."/>
            <person name="Ma L.-J."/>
            <person name="Dean R.A."/>
        </authorList>
    </citation>
    <scope>NUCLEOTIDE SEQUENCE</scope>
    <source>
        <strain evidence="4">ATCC 64411 / 73-15</strain>
    </source>
</reference>
<dbReference type="eggNOG" id="ENOG502T466">
    <property type="taxonomic scope" value="Eukaryota"/>
</dbReference>
<accession>A0A0C4E073</accession>
<dbReference type="EMBL" id="GL876969">
    <property type="protein sequence ID" value="KLU86729.1"/>
    <property type="molecule type" value="Genomic_DNA"/>
</dbReference>
<feature type="transmembrane region" description="Helical" evidence="2">
    <location>
        <begin position="12"/>
        <end position="33"/>
    </location>
</feature>
<reference evidence="5" key="1">
    <citation type="submission" date="2010-05" db="EMBL/GenBank/DDBJ databases">
        <title>The genome sequence of Magnaporthe poae strain ATCC 64411.</title>
        <authorList>
            <person name="Ma L.-J."/>
            <person name="Dead R."/>
            <person name="Young S."/>
            <person name="Zeng Q."/>
            <person name="Koehrsen M."/>
            <person name="Alvarado L."/>
            <person name="Berlin A."/>
            <person name="Chapman S.B."/>
            <person name="Chen Z."/>
            <person name="Freedman E."/>
            <person name="Gellesch M."/>
            <person name="Goldberg J."/>
            <person name="Griggs A."/>
            <person name="Gujja S."/>
            <person name="Heilman E.R."/>
            <person name="Heiman D."/>
            <person name="Hepburn T."/>
            <person name="Howarth C."/>
            <person name="Jen D."/>
            <person name="Larson L."/>
            <person name="Mehta T."/>
            <person name="Neiman D."/>
            <person name="Pearson M."/>
            <person name="Roberts A."/>
            <person name="Saif S."/>
            <person name="Shea T."/>
            <person name="Shenoy N."/>
            <person name="Sisk P."/>
            <person name="Stolte C."/>
            <person name="Sykes S."/>
            <person name="Walk T."/>
            <person name="White J."/>
            <person name="Yandava C."/>
            <person name="Haas B."/>
            <person name="Nusbaum C."/>
            <person name="Birren B."/>
        </authorList>
    </citation>
    <scope>NUCLEOTIDE SEQUENCE [LARGE SCALE GENOMIC DNA]</scope>
    <source>
        <strain evidence="5">ATCC 64411 / 73-15</strain>
    </source>
</reference>
<gene>
    <name evidence="3" type="ORF">MAPG_05741</name>
</gene>
<keyword evidence="2" id="KW-0472">Membrane</keyword>
<dbReference type="OrthoDB" id="4775599at2759"/>
<evidence type="ECO:0000313" key="5">
    <source>
        <dbReference type="Proteomes" id="UP000011715"/>
    </source>
</evidence>
<organism evidence="4 5">
    <name type="scientific">Magnaporthiopsis poae (strain ATCC 64411 / 73-15)</name>
    <name type="common">Kentucky bluegrass fungus</name>
    <name type="synonym">Magnaporthe poae</name>
    <dbReference type="NCBI Taxonomy" id="644358"/>
    <lineage>
        <taxon>Eukaryota</taxon>
        <taxon>Fungi</taxon>
        <taxon>Dikarya</taxon>
        <taxon>Ascomycota</taxon>
        <taxon>Pezizomycotina</taxon>
        <taxon>Sordariomycetes</taxon>
        <taxon>Sordariomycetidae</taxon>
        <taxon>Magnaporthales</taxon>
        <taxon>Magnaporthaceae</taxon>
        <taxon>Magnaporthiopsis</taxon>
    </lineage>
</organism>
<keyword evidence="5" id="KW-1185">Reference proteome</keyword>
<dbReference type="EMBL" id="ADBL01001371">
    <property type="status" value="NOT_ANNOTATED_CDS"/>
    <property type="molecule type" value="Genomic_DNA"/>
</dbReference>
<proteinExistence type="predicted"/>
<keyword evidence="2" id="KW-1133">Transmembrane helix</keyword>
<evidence type="ECO:0000313" key="4">
    <source>
        <dbReference type="EnsemblFungi" id="MAPG_05741T0"/>
    </source>
</evidence>
<protein>
    <submittedName>
        <fullName evidence="3 4">Uncharacterized protein</fullName>
    </submittedName>
</protein>
<dbReference type="EnsemblFungi" id="MAPG_05741T0">
    <property type="protein sequence ID" value="MAPG_05741T0"/>
    <property type="gene ID" value="MAPG_05741"/>
</dbReference>
<evidence type="ECO:0000313" key="3">
    <source>
        <dbReference type="EMBL" id="KLU86729.1"/>
    </source>
</evidence>
<reference evidence="3" key="2">
    <citation type="submission" date="2010-05" db="EMBL/GenBank/DDBJ databases">
        <title>The Genome Sequence of Magnaporthe poae strain ATCC 64411.</title>
        <authorList>
            <consortium name="The Broad Institute Genome Sequencing Platform"/>
            <consortium name="Broad Institute Genome Sequencing Center for Infectious Disease"/>
            <person name="Ma L.-J."/>
            <person name="Dead R."/>
            <person name="Young S."/>
            <person name="Zeng Q."/>
            <person name="Koehrsen M."/>
            <person name="Alvarado L."/>
            <person name="Berlin A."/>
            <person name="Chapman S.B."/>
            <person name="Chen Z."/>
            <person name="Freedman E."/>
            <person name="Gellesch M."/>
            <person name="Goldberg J."/>
            <person name="Griggs A."/>
            <person name="Gujja S."/>
            <person name="Heilman E.R."/>
            <person name="Heiman D."/>
            <person name="Hepburn T."/>
            <person name="Howarth C."/>
            <person name="Jen D."/>
            <person name="Larson L."/>
            <person name="Mehta T."/>
            <person name="Neiman D."/>
            <person name="Pearson M."/>
            <person name="Roberts A."/>
            <person name="Saif S."/>
            <person name="Shea T."/>
            <person name="Shenoy N."/>
            <person name="Sisk P."/>
            <person name="Stolte C."/>
            <person name="Sykes S."/>
            <person name="Walk T."/>
            <person name="White J."/>
            <person name="Yandava C."/>
            <person name="Haas B."/>
            <person name="Nusbaum C."/>
            <person name="Birren B."/>
        </authorList>
    </citation>
    <scope>NUCLEOTIDE SEQUENCE</scope>
    <source>
        <strain evidence="3">ATCC 64411</strain>
    </source>
</reference>
<feature type="compositionally biased region" description="Low complexity" evidence="1">
    <location>
        <begin position="126"/>
        <end position="147"/>
    </location>
</feature>
<evidence type="ECO:0000256" key="1">
    <source>
        <dbReference type="SAM" id="MobiDB-lite"/>
    </source>
</evidence>
<keyword evidence="2" id="KW-0812">Transmembrane</keyword>
<feature type="compositionally biased region" description="Low complexity" evidence="1">
    <location>
        <begin position="105"/>
        <end position="118"/>
    </location>
</feature>
<evidence type="ECO:0000256" key="2">
    <source>
        <dbReference type="SAM" id="Phobius"/>
    </source>
</evidence>
<sequence length="147" mass="15391">MADTTTSDAQERWRLVVVPLFVVMTVGLLALGVTMMRRRYGLNNGFGGPHDHHHYRGNGNSRLDPSYYYSRREEGLNELGEAPPPYVGTGEGKKGGEGGAPGPAPAADGSSSVEMSSPPREPPPAAGAAAATAASSLPPAYSEVRRA</sequence>
<dbReference type="VEuPathDB" id="FungiDB:MAPG_05741"/>
<dbReference type="Proteomes" id="UP000011715">
    <property type="component" value="Unassembled WGS sequence"/>
</dbReference>